<comment type="caution">
    <text evidence="1">The sequence shown here is derived from an EMBL/GenBank/DDBJ whole genome shotgun (WGS) entry which is preliminary data.</text>
</comment>
<evidence type="ECO:0000313" key="1">
    <source>
        <dbReference type="EMBL" id="KAH7165967.1"/>
    </source>
</evidence>
<dbReference type="AlphaFoldDB" id="A0A9P9JFF9"/>
<organism evidence="1 2">
    <name type="scientific">Dactylonectria macrodidyma</name>
    <dbReference type="NCBI Taxonomy" id="307937"/>
    <lineage>
        <taxon>Eukaryota</taxon>
        <taxon>Fungi</taxon>
        <taxon>Dikarya</taxon>
        <taxon>Ascomycota</taxon>
        <taxon>Pezizomycotina</taxon>
        <taxon>Sordariomycetes</taxon>
        <taxon>Hypocreomycetidae</taxon>
        <taxon>Hypocreales</taxon>
        <taxon>Nectriaceae</taxon>
        <taxon>Dactylonectria</taxon>
    </lineage>
</organism>
<dbReference type="OrthoDB" id="10614834at2759"/>
<accession>A0A9P9JFF9</accession>
<dbReference type="Proteomes" id="UP000738349">
    <property type="component" value="Unassembled WGS sequence"/>
</dbReference>
<proteinExistence type="predicted"/>
<gene>
    <name evidence="1" type="ORF">EDB81DRAFT_942932</name>
</gene>
<protein>
    <submittedName>
        <fullName evidence="1">Uncharacterized protein</fullName>
    </submittedName>
</protein>
<keyword evidence="2" id="KW-1185">Reference proteome</keyword>
<dbReference type="EMBL" id="JAGMUV010000003">
    <property type="protein sequence ID" value="KAH7165967.1"/>
    <property type="molecule type" value="Genomic_DNA"/>
</dbReference>
<sequence>MATPTKLLVAVAVSVAAVLSTIIFLRQSTESSSHAPRTRSLTLRVDKIPIDQVADFKRNLEDIVQNDTTLKAAVAGTVLNADHFGLVKFKYDTQGNYSIVRERLKRLVDETRREVPRRFVERNLYQAHSEITQAWLRSLAFEDMDLQSNDIEKAADGICLWFLKH</sequence>
<evidence type="ECO:0000313" key="2">
    <source>
        <dbReference type="Proteomes" id="UP000738349"/>
    </source>
</evidence>
<name>A0A9P9JFF9_9HYPO</name>
<reference evidence="1" key="1">
    <citation type="journal article" date="2021" name="Nat. Commun.">
        <title>Genetic determinants of endophytism in the Arabidopsis root mycobiome.</title>
        <authorList>
            <person name="Mesny F."/>
            <person name="Miyauchi S."/>
            <person name="Thiergart T."/>
            <person name="Pickel B."/>
            <person name="Atanasova L."/>
            <person name="Karlsson M."/>
            <person name="Huettel B."/>
            <person name="Barry K.W."/>
            <person name="Haridas S."/>
            <person name="Chen C."/>
            <person name="Bauer D."/>
            <person name="Andreopoulos W."/>
            <person name="Pangilinan J."/>
            <person name="LaButti K."/>
            <person name="Riley R."/>
            <person name="Lipzen A."/>
            <person name="Clum A."/>
            <person name="Drula E."/>
            <person name="Henrissat B."/>
            <person name="Kohler A."/>
            <person name="Grigoriev I.V."/>
            <person name="Martin F.M."/>
            <person name="Hacquard S."/>
        </authorList>
    </citation>
    <scope>NUCLEOTIDE SEQUENCE</scope>
    <source>
        <strain evidence="1">MPI-CAGE-AT-0147</strain>
    </source>
</reference>